<dbReference type="PANTHER" id="PTHR33121:SF15">
    <property type="entry name" value="BLUE LIGHT- AND TEMPERATURE-REGULATED ANTIREPRESSOR BLUF"/>
    <property type="match status" value="1"/>
</dbReference>
<dbReference type="Pfam" id="PF00563">
    <property type="entry name" value="EAL"/>
    <property type="match status" value="1"/>
</dbReference>
<dbReference type="RefSeq" id="WP_239672805.1">
    <property type="nucleotide sequence ID" value="NZ_CP049742.1"/>
</dbReference>
<dbReference type="GO" id="GO:0071111">
    <property type="term" value="F:cyclic-guanylate-specific phosphodiesterase activity"/>
    <property type="evidence" value="ECO:0007669"/>
    <property type="project" value="InterPro"/>
</dbReference>
<proteinExistence type="predicted"/>
<protein>
    <submittedName>
        <fullName evidence="2">EAL domain-containing protein</fullName>
    </submittedName>
</protein>
<reference evidence="2 3" key="1">
    <citation type="submission" date="2019-07" db="EMBL/GenBank/DDBJ databases">
        <title>Genome sequence of 2 isolates from Red Sea Mangroves.</title>
        <authorList>
            <person name="Sefrji F."/>
            <person name="Michoud G."/>
            <person name="Merlino G."/>
            <person name="Daffonchio D."/>
        </authorList>
    </citation>
    <scope>NUCLEOTIDE SEQUENCE [LARGE SCALE GENOMIC DNA]</scope>
    <source>
        <strain evidence="2 3">R1DC41</strain>
    </source>
</reference>
<feature type="domain" description="EAL" evidence="1">
    <location>
        <begin position="63"/>
        <end position="311"/>
    </location>
</feature>
<dbReference type="Gene3D" id="3.20.20.450">
    <property type="entry name" value="EAL domain"/>
    <property type="match status" value="1"/>
</dbReference>
<evidence type="ECO:0000313" key="2">
    <source>
        <dbReference type="EMBL" id="QPC48122.1"/>
    </source>
</evidence>
<dbReference type="InterPro" id="IPR001633">
    <property type="entry name" value="EAL_dom"/>
</dbReference>
<sequence>MNSCVHCGVHYHVPDSGTIHIALLDRVLSYTNHTELVTILEKLSHNRIGEIILNTASFNVSRLLSIVHNYKDIQFIQSGKMMSYLQPIITLEDHEIYGYESLLRSNEKDYQLRPGHLFSLANDIGLHSRLDQRAREEAIKARSKVIPNGTKSFINFLPSTIYNPDFCLQHTFSLVEKYAINPQDLIFEVVETERIDDVPHLLSVLKRYKQEGMKVALDDVGAGFATLDVLSALQPDYVKIDRGYITNCHLDTEKQKFLHKVKKLSLDLGFKTLAEGVETKEEYTFCKELGLDLAQGYYIQKPQPPDFFKSH</sequence>
<accession>A0A7S8CDR6</accession>
<organism evidence="2 3">
    <name type="scientific">Mangrovibacillus cuniculi</name>
    <dbReference type="NCBI Taxonomy" id="2593652"/>
    <lineage>
        <taxon>Bacteria</taxon>
        <taxon>Bacillati</taxon>
        <taxon>Bacillota</taxon>
        <taxon>Bacilli</taxon>
        <taxon>Bacillales</taxon>
        <taxon>Bacillaceae</taxon>
        <taxon>Mangrovibacillus</taxon>
    </lineage>
</organism>
<dbReference type="CDD" id="cd01948">
    <property type="entry name" value="EAL"/>
    <property type="match status" value="1"/>
</dbReference>
<dbReference type="InterPro" id="IPR035919">
    <property type="entry name" value="EAL_sf"/>
</dbReference>
<name>A0A7S8CDR6_9BACI</name>
<dbReference type="SMART" id="SM00052">
    <property type="entry name" value="EAL"/>
    <property type="match status" value="1"/>
</dbReference>
<evidence type="ECO:0000313" key="3">
    <source>
        <dbReference type="Proteomes" id="UP000593626"/>
    </source>
</evidence>
<gene>
    <name evidence="2" type="ORF">G8O30_14885</name>
</gene>
<evidence type="ECO:0000259" key="1">
    <source>
        <dbReference type="PROSITE" id="PS50883"/>
    </source>
</evidence>
<dbReference type="PROSITE" id="PS50883">
    <property type="entry name" value="EAL"/>
    <property type="match status" value="1"/>
</dbReference>
<dbReference type="SUPFAM" id="SSF141868">
    <property type="entry name" value="EAL domain-like"/>
    <property type="match status" value="1"/>
</dbReference>
<dbReference type="PANTHER" id="PTHR33121">
    <property type="entry name" value="CYCLIC DI-GMP PHOSPHODIESTERASE PDEF"/>
    <property type="match status" value="1"/>
</dbReference>
<dbReference type="AlphaFoldDB" id="A0A7S8CDR6"/>
<keyword evidence="3" id="KW-1185">Reference proteome</keyword>
<dbReference type="KEGG" id="mcui:G8O30_14885"/>
<dbReference type="EMBL" id="CP049742">
    <property type="protein sequence ID" value="QPC48122.1"/>
    <property type="molecule type" value="Genomic_DNA"/>
</dbReference>
<dbReference type="InterPro" id="IPR050706">
    <property type="entry name" value="Cyclic-di-GMP_PDE-like"/>
</dbReference>
<dbReference type="Proteomes" id="UP000593626">
    <property type="component" value="Chromosome"/>
</dbReference>